<reference evidence="2" key="1">
    <citation type="submission" date="2016-06" db="EMBL/GenBank/DDBJ databases">
        <title>Parallel loss of symbiosis genes in relatives of nitrogen-fixing non-legume Parasponia.</title>
        <authorList>
            <person name="Van Velzen R."/>
            <person name="Holmer R."/>
            <person name="Bu F."/>
            <person name="Rutten L."/>
            <person name="Van Zeijl A."/>
            <person name="Liu W."/>
            <person name="Santuari L."/>
            <person name="Cao Q."/>
            <person name="Sharma T."/>
            <person name="Shen D."/>
            <person name="Roswanjaya Y."/>
            <person name="Wardhani T."/>
            <person name="Kalhor M.S."/>
            <person name="Jansen J."/>
            <person name="Van den Hoogen J."/>
            <person name="Gungor B."/>
            <person name="Hartog M."/>
            <person name="Hontelez J."/>
            <person name="Verver J."/>
            <person name="Yang W.-C."/>
            <person name="Schijlen E."/>
            <person name="Repin R."/>
            <person name="Schilthuizen M."/>
            <person name="Schranz E."/>
            <person name="Heidstra R."/>
            <person name="Miyata K."/>
            <person name="Fedorova E."/>
            <person name="Kohlen W."/>
            <person name="Bisseling T."/>
            <person name="Smit S."/>
            <person name="Geurts R."/>
        </authorList>
    </citation>
    <scope>NUCLEOTIDE SEQUENCE [LARGE SCALE GENOMIC DNA]</scope>
    <source>
        <strain evidence="2">cv. WU1-14</strain>
    </source>
</reference>
<proteinExistence type="predicted"/>
<dbReference type="EMBL" id="JXTB01000057">
    <property type="protein sequence ID" value="PON69324.1"/>
    <property type="molecule type" value="Genomic_DNA"/>
</dbReference>
<gene>
    <name evidence="1" type="ORF">PanWU01x14_090470</name>
</gene>
<dbReference type="Proteomes" id="UP000237105">
    <property type="component" value="Unassembled WGS sequence"/>
</dbReference>
<organism evidence="1 2">
    <name type="scientific">Parasponia andersonii</name>
    <name type="common">Sponia andersonii</name>
    <dbReference type="NCBI Taxonomy" id="3476"/>
    <lineage>
        <taxon>Eukaryota</taxon>
        <taxon>Viridiplantae</taxon>
        <taxon>Streptophyta</taxon>
        <taxon>Embryophyta</taxon>
        <taxon>Tracheophyta</taxon>
        <taxon>Spermatophyta</taxon>
        <taxon>Magnoliopsida</taxon>
        <taxon>eudicotyledons</taxon>
        <taxon>Gunneridae</taxon>
        <taxon>Pentapetalae</taxon>
        <taxon>rosids</taxon>
        <taxon>fabids</taxon>
        <taxon>Rosales</taxon>
        <taxon>Cannabaceae</taxon>
        <taxon>Parasponia</taxon>
    </lineage>
</organism>
<dbReference type="OrthoDB" id="10374312at2759"/>
<evidence type="ECO:0000313" key="2">
    <source>
        <dbReference type="Proteomes" id="UP000237105"/>
    </source>
</evidence>
<dbReference type="AlphaFoldDB" id="A0A2P5D7Q4"/>
<protein>
    <submittedName>
        <fullName evidence="1">Uncharacterized protein</fullName>
    </submittedName>
</protein>
<accession>A0A2P5D7Q4</accession>
<keyword evidence="2" id="KW-1185">Reference proteome</keyword>
<comment type="caution">
    <text evidence="1">The sequence shown here is derived from an EMBL/GenBank/DDBJ whole genome shotgun (WGS) entry which is preliminary data.</text>
</comment>
<name>A0A2P5D7Q4_PARAD</name>
<sequence length="170" mass="19860">ICRINISNLDIQFLLHNQDSGSELSVISLLLHNIKGKIKRGQNYMHLTRTKNNRLFYNIQHGHTDLVDKSTNIYGHKTENTKEIQMKKRPLADWKRCTIPAAETFQHWIDNLPLAHSREHLVKLLTGRSDLLPCQQTSSQLLPHKLVQWIRPALLDLIRYRRIPTFDSNP</sequence>
<evidence type="ECO:0000313" key="1">
    <source>
        <dbReference type="EMBL" id="PON69324.1"/>
    </source>
</evidence>
<feature type="non-terminal residue" evidence="1">
    <location>
        <position position="1"/>
    </location>
</feature>